<dbReference type="RefSeq" id="XP_025348047.1">
    <property type="nucleotide sequence ID" value="XM_025494245.1"/>
</dbReference>
<dbReference type="PANTHER" id="PTHR28125">
    <property type="entry name" value="MEIOTIC EXPRESSION UP-REGULATED PROTEIN 26"/>
    <property type="match status" value="1"/>
</dbReference>
<feature type="compositionally biased region" description="Polar residues" evidence="1">
    <location>
        <begin position="211"/>
        <end position="231"/>
    </location>
</feature>
<name>A0A316U6J5_9BASI</name>
<protein>
    <recommendedName>
        <fullName evidence="2">Transcription regulator Rua1 C-terminal domain-containing protein</fullName>
    </recommendedName>
</protein>
<dbReference type="PANTHER" id="PTHR28125:SF3">
    <property type="entry name" value="TRANSCRIPTION REGULATOR RUA1 C-TERMINAL DOMAIN-CONTAINING PROTEIN"/>
    <property type="match status" value="1"/>
</dbReference>
<feature type="region of interest" description="Disordered" evidence="1">
    <location>
        <begin position="561"/>
        <end position="590"/>
    </location>
</feature>
<evidence type="ECO:0000259" key="2">
    <source>
        <dbReference type="Pfam" id="PF14616"/>
    </source>
</evidence>
<feature type="region of interest" description="Disordered" evidence="1">
    <location>
        <begin position="126"/>
        <end position="145"/>
    </location>
</feature>
<feature type="region of interest" description="Disordered" evidence="1">
    <location>
        <begin position="431"/>
        <end position="507"/>
    </location>
</feature>
<feature type="compositionally biased region" description="Acidic residues" evidence="1">
    <location>
        <begin position="580"/>
        <end position="590"/>
    </location>
</feature>
<gene>
    <name evidence="3" type="ORF">BCV69DRAFT_298688</name>
</gene>
<dbReference type="EMBL" id="KZ819326">
    <property type="protein sequence ID" value="PWN20887.1"/>
    <property type="molecule type" value="Genomic_DNA"/>
</dbReference>
<dbReference type="InterPro" id="IPR028012">
    <property type="entry name" value="Rua1_C"/>
</dbReference>
<accession>A0A316U6J5</accession>
<evidence type="ECO:0000313" key="4">
    <source>
        <dbReference type="Proteomes" id="UP000245942"/>
    </source>
</evidence>
<dbReference type="Pfam" id="PF14616">
    <property type="entry name" value="Rua1_C"/>
    <property type="match status" value="1"/>
</dbReference>
<proteinExistence type="predicted"/>
<reference evidence="3 4" key="1">
    <citation type="journal article" date="2018" name="Mol. Biol. Evol.">
        <title>Broad Genomic Sampling Reveals a Smut Pathogenic Ancestry of the Fungal Clade Ustilaginomycotina.</title>
        <authorList>
            <person name="Kijpornyongpan T."/>
            <person name="Mondo S.J."/>
            <person name="Barry K."/>
            <person name="Sandor L."/>
            <person name="Lee J."/>
            <person name="Lipzen A."/>
            <person name="Pangilinan J."/>
            <person name="LaButti K."/>
            <person name="Hainaut M."/>
            <person name="Henrissat B."/>
            <person name="Grigoriev I.V."/>
            <person name="Spatafora J.W."/>
            <person name="Aime M.C."/>
        </authorList>
    </citation>
    <scope>NUCLEOTIDE SEQUENCE [LARGE SCALE GENOMIC DNA]</scope>
    <source>
        <strain evidence="3 4">MCA 4718</strain>
    </source>
</reference>
<keyword evidence="4" id="KW-1185">Reference proteome</keyword>
<dbReference type="AlphaFoldDB" id="A0A316U6J5"/>
<sequence length="861" mass="93424">MADTVAELDGSGCSDRASAAPTLASYADVSGNATTIEGSMPLPDLTTANSHYDGTETSNDSAPQTLKDFLDFMGVDAHIPQRSDDDGAASIYAPDARPLLRRDTFLLPSTSSARGQHLISASTRCLSRTDSASHHDRPTQVAQDRIPRLFHQFSTPRQGQGIGGGNPRSRRKLLYSGFTPSPGKTQENIEGQPCALNRADSSQFPIPDFARSSSYAVSTGSPPRNSTLESSPNRKRRSGGPSPSQMPSVPLAFAQRDPRIVGAQRVERTSASYTFLPSDVSSLVDKRLSSESNEDYATAASVAGSEAGFAHGDAFLDSSGEETGLTSGLRRAFNEGSHGHWADNVIGSGLGRAYRYSTPPSPSPKKILVQHKAFRLVSRQQRSVQGDLESMLGDGQSMPGSSGRKSRPSRKLSTADRVVKRALLPGIFDSEEEEEQVASSKGGQALSARKRRLFRSPRIGPKTSEALAHLMPSTCASSETDKAPSSSYKSKRLKLRHTGEGSSQLQTPISSNTAAEILCNLQHIISNESATPQQHLLTLSARSLRAQQRAQAVQKSLLTTETEAIPREAGRRQSSRAAFEDDASGDTDDAGLVEVTKQTDAFESASARKIEEVAVDQANDEHTSGKSCNAQQRVFPRHVDKQTARFPGFYQRYAVPSQLPEEIQQKVFPQGAKDPSLSPALQVVANRGFFKFSGDPNVSLPDPFDLYIPRFTRGRGMKKEALCPICYDASPIGRGHASANWYQTKVSAYNYHLQISHGIMSATGQPMDPPVRFKSIERSGGAVAAGERKTILQGECHACGKWIALESVKDVEVKIPEIYWRKHAAKCHKKRPMNGTSGVFVEDEFYFRVKAAYEADSQKQC</sequence>
<feature type="region of interest" description="Disordered" evidence="1">
    <location>
        <begin position="35"/>
        <end position="60"/>
    </location>
</feature>
<feature type="compositionally biased region" description="Polar residues" evidence="1">
    <location>
        <begin position="46"/>
        <end position="60"/>
    </location>
</feature>
<dbReference type="GeneID" id="37015979"/>
<feature type="compositionally biased region" description="Polar residues" evidence="1">
    <location>
        <begin position="178"/>
        <end position="189"/>
    </location>
</feature>
<feature type="region of interest" description="Disordered" evidence="1">
    <location>
        <begin position="151"/>
        <end position="249"/>
    </location>
</feature>
<feature type="region of interest" description="Disordered" evidence="1">
    <location>
        <begin position="382"/>
        <end position="416"/>
    </location>
</feature>
<dbReference type="STRING" id="1684307.A0A316U6J5"/>
<organism evidence="3 4">
    <name type="scientific">Pseudomicrostroma glucosiphilum</name>
    <dbReference type="NCBI Taxonomy" id="1684307"/>
    <lineage>
        <taxon>Eukaryota</taxon>
        <taxon>Fungi</taxon>
        <taxon>Dikarya</taxon>
        <taxon>Basidiomycota</taxon>
        <taxon>Ustilaginomycotina</taxon>
        <taxon>Exobasidiomycetes</taxon>
        <taxon>Microstromatales</taxon>
        <taxon>Microstromatales incertae sedis</taxon>
        <taxon>Pseudomicrostroma</taxon>
    </lineage>
</organism>
<dbReference type="Proteomes" id="UP000245942">
    <property type="component" value="Unassembled WGS sequence"/>
</dbReference>
<feature type="domain" description="Transcription regulator Rua1 C-terminal" evidence="2">
    <location>
        <begin position="704"/>
        <end position="828"/>
    </location>
</feature>
<dbReference type="OrthoDB" id="5595379at2759"/>
<evidence type="ECO:0000256" key="1">
    <source>
        <dbReference type="SAM" id="MobiDB-lite"/>
    </source>
</evidence>
<evidence type="ECO:0000313" key="3">
    <source>
        <dbReference type="EMBL" id="PWN20887.1"/>
    </source>
</evidence>